<dbReference type="InterPro" id="IPR000160">
    <property type="entry name" value="GGDEF_dom"/>
</dbReference>
<dbReference type="GO" id="GO:0007165">
    <property type="term" value="P:signal transduction"/>
    <property type="evidence" value="ECO:0007669"/>
    <property type="project" value="UniProtKB-ARBA"/>
</dbReference>
<feature type="domain" description="CHASE" evidence="6">
    <location>
        <begin position="80"/>
        <end position="303"/>
    </location>
</feature>
<dbReference type="Pfam" id="PF00563">
    <property type="entry name" value="EAL"/>
    <property type="match status" value="1"/>
</dbReference>
<evidence type="ECO:0000259" key="8">
    <source>
        <dbReference type="PROSITE" id="PS50887"/>
    </source>
</evidence>
<evidence type="ECO:0000313" key="10">
    <source>
        <dbReference type="Proteomes" id="UP000502260"/>
    </source>
</evidence>
<evidence type="ECO:0000256" key="4">
    <source>
        <dbReference type="ARBA" id="ARBA00023136"/>
    </source>
</evidence>
<dbReference type="NCBIfam" id="TIGR00254">
    <property type="entry name" value="GGDEF"/>
    <property type="match status" value="1"/>
</dbReference>
<feature type="transmembrane region" description="Helical" evidence="5">
    <location>
        <begin position="12"/>
        <end position="33"/>
    </location>
</feature>
<dbReference type="SUPFAM" id="SSF141868">
    <property type="entry name" value="EAL domain-like"/>
    <property type="match status" value="1"/>
</dbReference>
<dbReference type="InterPro" id="IPR035919">
    <property type="entry name" value="EAL_sf"/>
</dbReference>
<dbReference type="SMART" id="SM00267">
    <property type="entry name" value="GGDEF"/>
    <property type="match status" value="1"/>
</dbReference>
<feature type="domain" description="GGDEF" evidence="8">
    <location>
        <begin position="567"/>
        <end position="700"/>
    </location>
</feature>
<dbReference type="GO" id="GO:0003824">
    <property type="term" value="F:catalytic activity"/>
    <property type="evidence" value="ECO:0007669"/>
    <property type="project" value="UniProtKB-ARBA"/>
</dbReference>
<proteinExistence type="predicted"/>
<dbReference type="InterPro" id="IPR006189">
    <property type="entry name" value="CHASE_dom"/>
</dbReference>
<dbReference type="Gene3D" id="3.30.450.40">
    <property type="match status" value="1"/>
</dbReference>
<dbReference type="SUPFAM" id="SSF55073">
    <property type="entry name" value="Nucleotide cyclase"/>
    <property type="match status" value="1"/>
</dbReference>
<dbReference type="Pfam" id="PF00990">
    <property type="entry name" value="GGDEF"/>
    <property type="match status" value="1"/>
</dbReference>
<dbReference type="KEGG" id="slac:SKTS_35280"/>
<dbReference type="InterPro" id="IPR043128">
    <property type="entry name" value="Rev_trsase/Diguanyl_cyclase"/>
</dbReference>
<dbReference type="Pfam" id="PF13185">
    <property type="entry name" value="GAF_2"/>
    <property type="match status" value="1"/>
</dbReference>
<keyword evidence="10" id="KW-1185">Reference proteome</keyword>
<keyword evidence="4 5" id="KW-0472">Membrane</keyword>
<dbReference type="FunFam" id="3.20.20.450:FF:000001">
    <property type="entry name" value="Cyclic di-GMP phosphodiesterase yahA"/>
    <property type="match status" value="1"/>
</dbReference>
<dbReference type="InterPro" id="IPR029787">
    <property type="entry name" value="Nucleotide_cyclase"/>
</dbReference>
<accession>A0A6F8VI77</accession>
<dbReference type="Gene3D" id="3.30.70.270">
    <property type="match status" value="1"/>
</dbReference>
<evidence type="ECO:0000256" key="2">
    <source>
        <dbReference type="ARBA" id="ARBA00022692"/>
    </source>
</evidence>
<dbReference type="EMBL" id="AP022853">
    <property type="protein sequence ID" value="BCB28642.1"/>
    <property type="molecule type" value="Genomic_DNA"/>
</dbReference>
<dbReference type="InterPro" id="IPR001633">
    <property type="entry name" value="EAL_dom"/>
</dbReference>
<dbReference type="SMART" id="SM01079">
    <property type="entry name" value="CHASE"/>
    <property type="match status" value="1"/>
</dbReference>
<protein>
    <recommendedName>
        <fullName evidence="11">Bifunctional diguanylate cyclase/phosphodiesterase</fullName>
    </recommendedName>
</protein>
<evidence type="ECO:0000259" key="7">
    <source>
        <dbReference type="PROSITE" id="PS50883"/>
    </source>
</evidence>
<dbReference type="SUPFAM" id="SSF55781">
    <property type="entry name" value="GAF domain-like"/>
    <property type="match status" value="1"/>
</dbReference>
<dbReference type="RefSeq" id="WP_198420396.1">
    <property type="nucleotide sequence ID" value="NZ_AP022853.1"/>
</dbReference>
<evidence type="ECO:0000259" key="6">
    <source>
        <dbReference type="PROSITE" id="PS50839"/>
    </source>
</evidence>
<dbReference type="InterPro" id="IPR029016">
    <property type="entry name" value="GAF-like_dom_sf"/>
</dbReference>
<gene>
    <name evidence="9" type="ORF">SKTS_35280</name>
</gene>
<dbReference type="GO" id="GO:0016020">
    <property type="term" value="C:membrane"/>
    <property type="evidence" value="ECO:0007669"/>
    <property type="project" value="UniProtKB-SubCell"/>
</dbReference>
<reference evidence="10" key="1">
    <citation type="submission" date="2020-03" db="EMBL/GenBank/DDBJ databases">
        <title>Complete genome sequence of sulfur-oxidizing bacterium skT11.</title>
        <authorList>
            <person name="Kanda M."/>
            <person name="Kojima H."/>
            <person name="Fukui M."/>
        </authorList>
    </citation>
    <scope>NUCLEOTIDE SEQUENCE [LARGE SCALE GENOMIC DNA]</scope>
    <source>
        <strain evidence="10">skT11</strain>
    </source>
</reference>
<dbReference type="Gene3D" id="3.20.20.450">
    <property type="entry name" value="EAL domain"/>
    <property type="match status" value="1"/>
</dbReference>
<comment type="subcellular location">
    <subcellularLocation>
        <location evidence="1">Membrane</location>
    </subcellularLocation>
</comment>
<evidence type="ECO:0000256" key="1">
    <source>
        <dbReference type="ARBA" id="ARBA00004370"/>
    </source>
</evidence>
<feature type="transmembrane region" description="Helical" evidence="5">
    <location>
        <begin position="319"/>
        <end position="341"/>
    </location>
</feature>
<dbReference type="Pfam" id="PF03924">
    <property type="entry name" value="CHASE"/>
    <property type="match status" value="1"/>
</dbReference>
<dbReference type="InterPro" id="IPR042240">
    <property type="entry name" value="CHASE_sf"/>
</dbReference>
<keyword evidence="3 5" id="KW-1133">Transmembrane helix</keyword>
<dbReference type="PROSITE" id="PS50839">
    <property type="entry name" value="CHASE"/>
    <property type="match status" value="1"/>
</dbReference>
<dbReference type="AlphaFoldDB" id="A0A6F8VI77"/>
<dbReference type="PANTHER" id="PTHR44757:SF2">
    <property type="entry name" value="BIOFILM ARCHITECTURE MAINTENANCE PROTEIN MBAA"/>
    <property type="match status" value="1"/>
</dbReference>
<dbReference type="CDD" id="cd01948">
    <property type="entry name" value="EAL"/>
    <property type="match status" value="1"/>
</dbReference>
<feature type="domain" description="EAL" evidence="7">
    <location>
        <begin position="709"/>
        <end position="963"/>
    </location>
</feature>
<evidence type="ECO:0000313" key="9">
    <source>
        <dbReference type="EMBL" id="BCB28642.1"/>
    </source>
</evidence>
<evidence type="ECO:0000256" key="5">
    <source>
        <dbReference type="SAM" id="Phobius"/>
    </source>
</evidence>
<dbReference type="PROSITE" id="PS50883">
    <property type="entry name" value="EAL"/>
    <property type="match status" value="1"/>
</dbReference>
<sequence>MPTQPTETGARLALIRILPWAILCLGLALTYVLQDATRHAARQSRQDEFNFRVDEIVGNINKRMHNYEQVLSGAAGLFAASQPVGRGEFRAYVSALKLAGKYPGIQGVGFALLVPPGDKGRHVEQIRQEGFPGYNIRPEGDRDIYTPIVFLEPFDWRNQRAFGYDMFAQPTRRAAMAQARDESSTIISGKVKLLQETEKDSQPGFLMYVPVYRNHAPIETPEQRRANLVGWVYAPFRMNDLMKGILGQHFGEIKQSFDLEIHDGDAAVPDKLMYDSEKSADKAAAAFKVTKSISLFGHDWTVTVYSMPAFDAQVKSEKALIIALSGSAGSVLLALVVWLLVTARASALVVAEDMTRALHLLSDCNMTLVQAEDEHKLLAEICRLIVERGGYLMAWVGYAEQDEARTVRPIAEFGFEDGYLDTVDITWADSERGQGPTGTSIRNGRTEINQNVLINPRMAPWREAAIKRGYQSSISLPLVNEGKVLGALAIYARAPLAFNPEEVRLLEELAGDLAFGIVTLRTRTERAAAEARASFLAHYDPLTHLPNHLLLRDRFAQALAISEHEQSGLALLYLDMDNFQQVNDSLGHDVGDQLLVKAVERLQHCLRDTDTISRQSGDEFTILLSSIGDFSAVARIAGNILNAFAEPISIGEHVLNTSFSIGISLMPNDGLDFDTLLKKADTAVYHAKGAGRNTYRFFTRKMNEGALEQIRLQGQLHSAVKNQEFLLHYQPQIDIGSGRIVGAEALVRWQHPLDGLVSPARFIPLAEDSGHIIQIGEWVLNEACRQARAWQDLGLDPVVMAVNLSALQFKRGNVLEMTKAALLRSGLAPAHLELELTESILLQDVETTMQTLDSLKALGVRLSIDDFGTGYSSLSYLKRLAVDKLKIDQSFVRDLVTDAGDAAIVKAVIQLGQALQLSVIAEGVETEAQLAFLANAGCDEIQGYLFSRPVPAAEFAALLEKGSLAPA</sequence>
<evidence type="ECO:0000256" key="3">
    <source>
        <dbReference type="ARBA" id="ARBA00022989"/>
    </source>
</evidence>
<organism evidence="9 10">
    <name type="scientific">Sulfurimicrobium lacus</name>
    <dbReference type="NCBI Taxonomy" id="2715678"/>
    <lineage>
        <taxon>Bacteria</taxon>
        <taxon>Pseudomonadati</taxon>
        <taxon>Pseudomonadota</taxon>
        <taxon>Betaproteobacteria</taxon>
        <taxon>Nitrosomonadales</taxon>
        <taxon>Sulfuricellaceae</taxon>
        <taxon>Sulfurimicrobium</taxon>
    </lineage>
</organism>
<dbReference type="PANTHER" id="PTHR44757">
    <property type="entry name" value="DIGUANYLATE CYCLASE DGCP"/>
    <property type="match status" value="1"/>
</dbReference>
<dbReference type="PROSITE" id="PS50887">
    <property type="entry name" value="GGDEF"/>
    <property type="match status" value="1"/>
</dbReference>
<dbReference type="Proteomes" id="UP000502260">
    <property type="component" value="Chromosome"/>
</dbReference>
<evidence type="ECO:0008006" key="11">
    <source>
        <dbReference type="Google" id="ProtNLM"/>
    </source>
</evidence>
<keyword evidence="2 5" id="KW-0812">Transmembrane</keyword>
<name>A0A6F8VI77_9PROT</name>
<dbReference type="InterPro" id="IPR003018">
    <property type="entry name" value="GAF"/>
</dbReference>
<dbReference type="SMART" id="SM00052">
    <property type="entry name" value="EAL"/>
    <property type="match status" value="1"/>
</dbReference>
<dbReference type="CDD" id="cd01949">
    <property type="entry name" value="GGDEF"/>
    <property type="match status" value="1"/>
</dbReference>
<dbReference type="InterPro" id="IPR052155">
    <property type="entry name" value="Biofilm_reg_signaling"/>
</dbReference>
<dbReference type="Gene3D" id="3.30.450.350">
    <property type="entry name" value="CHASE domain"/>
    <property type="match status" value="1"/>
</dbReference>